<keyword evidence="2" id="KW-1185">Reference proteome</keyword>
<dbReference type="Proteomes" id="UP000827872">
    <property type="component" value="Linkage Group LG07"/>
</dbReference>
<sequence length="93" mass="10168">MKKGERFTSQSRWVGIPWNVLEPPITEPPSFSTLLGMTIRDSSYMAAQPHGMAQVHSGIPQDGETGFLHPKIKVTHGKGPGGQSLLKLFITII</sequence>
<name>A0ACB8ERY0_9SAUR</name>
<evidence type="ECO:0000313" key="1">
    <source>
        <dbReference type="EMBL" id="KAH7995244.1"/>
    </source>
</evidence>
<comment type="caution">
    <text evidence="1">The sequence shown here is derived from an EMBL/GenBank/DDBJ whole genome shotgun (WGS) entry which is preliminary data.</text>
</comment>
<organism evidence="1 2">
    <name type="scientific">Sphaerodactylus townsendi</name>
    <dbReference type="NCBI Taxonomy" id="933632"/>
    <lineage>
        <taxon>Eukaryota</taxon>
        <taxon>Metazoa</taxon>
        <taxon>Chordata</taxon>
        <taxon>Craniata</taxon>
        <taxon>Vertebrata</taxon>
        <taxon>Euteleostomi</taxon>
        <taxon>Lepidosauria</taxon>
        <taxon>Squamata</taxon>
        <taxon>Bifurcata</taxon>
        <taxon>Gekkota</taxon>
        <taxon>Sphaerodactylidae</taxon>
        <taxon>Sphaerodactylus</taxon>
    </lineage>
</organism>
<dbReference type="EMBL" id="CM037620">
    <property type="protein sequence ID" value="KAH7995244.1"/>
    <property type="molecule type" value="Genomic_DNA"/>
</dbReference>
<reference evidence="1" key="1">
    <citation type="submission" date="2021-08" db="EMBL/GenBank/DDBJ databases">
        <title>The first chromosome-level gecko genome reveals the dynamic sex chromosomes of Neotropical dwarf geckos (Sphaerodactylidae: Sphaerodactylus).</title>
        <authorList>
            <person name="Pinto B.J."/>
            <person name="Keating S.E."/>
            <person name="Gamble T."/>
        </authorList>
    </citation>
    <scope>NUCLEOTIDE SEQUENCE</scope>
    <source>
        <strain evidence="1">TG3544</strain>
    </source>
</reference>
<gene>
    <name evidence="1" type="ORF">K3G42_023325</name>
</gene>
<proteinExistence type="predicted"/>
<evidence type="ECO:0000313" key="2">
    <source>
        <dbReference type="Proteomes" id="UP000827872"/>
    </source>
</evidence>
<protein>
    <submittedName>
        <fullName evidence="1">Uncharacterized protein</fullName>
    </submittedName>
</protein>
<accession>A0ACB8ERY0</accession>